<name>A0ABM3IFC0_ZIZJJ</name>
<dbReference type="RefSeq" id="XP_048327206.2">
    <property type="nucleotide sequence ID" value="XM_048471249.2"/>
</dbReference>
<comment type="catalytic activity">
    <reaction evidence="5">
        <text>L-threonyl-[protein] + ATP = O-phospho-L-threonyl-[protein] + ADP + H(+)</text>
        <dbReference type="Rhea" id="RHEA:46608"/>
        <dbReference type="Rhea" id="RHEA-COMP:11060"/>
        <dbReference type="Rhea" id="RHEA-COMP:11605"/>
        <dbReference type="ChEBI" id="CHEBI:15378"/>
        <dbReference type="ChEBI" id="CHEBI:30013"/>
        <dbReference type="ChEBI" id="CHEBI:30616"/>
        <dbReference type="ChEBI" id="CHEBI:61977"/>
        <dbReference type="ChEBI" id="CHEBI:456216"/>
        <dbReference type="EC" id="2.7.11.1"/>
    </reaction>
</comment>
<protein>
    <recommendedName>
        <fullName evidence="2">non-specific serine/threonine protein kinase</fullName>
        <ecNumber evidence="2">2.7.11.1</ecNumber>
    </recommendedName>
</protein>
<gene>
    <name evidence="10" type="primary">LOC112491346</name>
</gene>
<dbReference type="Pfam" id="PF14380">
    <property type="entry name" value="WAK_assoc"/>
    <property type="match status" value="1"/>
</dbReference>
<comment type="catalytic activity">
    <reaction evidence="6">
        <text>L-seryl-[protein] + ATP = O-phospho-L-seryl-[protein] + ADP + H(+)</text>
        <dbReference type="Rhea" id="RHEA:17989"/>
        <dbReference type="Rhea" id="RHEA-COMP:9863"/>
        <dbReference type="Rhea" id="RHEA-COMP:11604"/>
        <dbReference type="ChEBI" id="CHEBI:15378"/>
        <dbReference type="ChEBI" id="CHEBI:29999"/>
        <dbReference type="ChEBI" id="CHEBI:30616"/>
        <dbReference type="ChEBI" id="CHEBI:83421"/>
        <dbReference type="ChEBI" id="CHEBI:456216"/>
        <dbReference type="EC" id="2.7.11.1"/>
    </reaction>
</comment>
<comment type="subcellular location">
    <subcellularLocation>
        <location evidence="1">Membrane</location>
        <topology evidence="1">Single-pass membrane protein</topology>
    </subcellularLocation>
</comment>
<evidence type="ECO:0000259" key="8">
    <source>
        <dbReference type="Pfam" id="PF14380"/>
    </source>
</evidence>
<evidence type="ECO:0000256" key="6">
    <source>
        <dbReference type="ARBA" id="ARBA00048679"/>
    </source>
</evidence>
<dbReference type="EC" id="2.7.11.1" evidence="2"/>
<dbReference type="InterPro" id="IPR025287">
    <property type="entry name" value="WAK_GUB"/>
</dbReference>
<dbReference type="Pfam" id="PF13947">
    <property type="entry name" value="GUB_WAK_bind"/>
    <property type="match status" value="1"/>
</dbReference>
<evidence type="ECO:0000313" key="9">
    <source>
        <dbReference type="Proteomes" id="UP001652623"/>
    </source>
</evidence>
<evidence type="ECO:0000313" key="10">
    <source>
        <dbReference type="RefSeq" id="XP_048327206.2"/>
    </source>
</evidence>
<reference evidence="10" key="1">
    <citation type="submission" date="2025-08" db="UniProtKB">
        <authorList>
            <consortium name="RefSeq"/>
        </authorList>
    </citation>
    <scope>IDENTIFICATION</scope>
    <source>
        <tissue evidence="10">Seedling</tissue>
    </source>
</reference>
<feature type="domain" description="Wall-associated receptor kinase galacturonan-binding" evidence="7">
    <location>
        <begin position="62"/>
        <end position="125"/>
    </location>
</feature>
<evidence type="ECO:0000256" key="1">
    <source>
        <dbReference type="ARBA" id="ARBA00004167"/>
    </source>
</evidence>
<feature type="domain" description="Wall-associated receptor kinase C-terminal" evidence="8">
    <location>
        <begin position="178"/>
        <end position="281"/>
    </location>
</feature>
<sequence length="292" mass="32090">MTFQLDKSVCNAMGFTFERIFFWPHKMHPNPSKNISLLILIHLVILLIHGPSSSFADNYADCGKPFNCGSNIQNISYPFWGSDRPEQCGHPKFELSCVDGVTEISINTEAYRVLEMNQDTRTLLAVRADYFGDVCKTELRNATLLDTTVFNYTADTQPLTLFYTCDSPNGTSILPHFNCSESGGSNTVNFYSVENLSGTPGNIPSELGRCEGSVVLNVSQTQATTLRNLATASNETLIKAVVDAGFSLVWNANDSLCDGCVSNGSRCGYNRGSEEFVCYQNQNSTGTYACNF</sequence>
<proteinExistence type="predicted"/>
<keyword evidence="9" id="KW-1185">Reference proteome</keyword>
<dbReference type="Proteomes" id="UP001652623">
    <property type="component" value="Chromosome 4"/>
</dbReference>
<dbReference type="InterPro" id="IPR032872">
    <property type="entry name" value="WAK_assoc_C"/>
</dbReference>
<evidence type="ECO:0000256" key="2">
    <source>
        <dbReference type="ARBA" id="ARBA00012513"/>
    </source>
</evidence>
<dbReference type="PANTHER" id="PTHR33138:SF72">
    <property type="entry name" value="WALL-ASSOCIATED RECEPTOR KINASE CARBOXY-TERMINAL PROTEIN"/>
    <property type="match status" value="1"/>
</dbReference>
<organism evidence="9 10">
    <name type="scientific">Ziziphus jujuba</name>
    <name type="common">Chinese jujube</name>
    <name type="synonym">Ziziphus sativa</name>
    <dbReference type="NCBI Taxonomy" id="326968"/>
    <lineage>
        <taxon>Eukaryota</taxon>
        <taxon>Viridiplantae</taxon>
        <taxon>Streptophyta</taxon>
        <taxon>Embryophyta</taxon>
        <taxon>Tracheophyta</taxon>
        <taxon>Spermatophyta</taxon>
        <taxon>Magnoliopsida</taxon>
        <taxon>eudicotyledons</taxon>
        <taxon>Gunneridae</taxon>
        <taxon>Pentapetalae</taxon>
        <taxon>rosids</taxon>
        <taxon>fabids</taxon>
        <taxon>Rosales</taxon>
        <taxon>Rhamnaceae</taxon>
        <taxon>Paliureae</taxon>
        <taxon>Ziziphus</taxon>
    </lineage>
</organism>
<evidence type="ECO:0000259" key="7">
    <source>
        <dbReference type="Pfam" id="PF13947"/>
    </source>
</evidence>
<dbReference type="GeneID" id="112491346"/>
<dbReference type="PANTHER" id="PTHR33138">
    <property type="entry name" value="OS01G0690200 PROTEIN"/>
    <property type="match status" value="1"/>
</dbReference>
<evidence type="ECO:0000256" key="3">
    <source>
        <dbReference type="ARBA" id="ARBA00022729"/>
    </source>
</evidence>
<keyword evidence="4" id="KW-0325">Glycoprotein</keyword>
<evidence type="ECO:0000256" key="5">
    <source>
        <dbReference type="ARBA" id="ARBA00047899"/>
    </source>
</evidence>
<accession>A0ABM3IFC0</accession>
<keyword evidence="3" id="KW-0732">Signal</keyword>
<evidence type="ECO:0000256" key="4">
    <source>
        <dbReference type="ARBA" id="ARBA00023180"/>
    </source>
</evidence>